<sequence>MNNRQQPVAFVQLPFPSQEDPLPQLFKYYNLYQRKFNTLFPEYQLNEGDLWELPLWIAHMDGAVGRDDSILVDASKVPFQTETCIEKIIETADPSYILFFSPLTQNFDLAKDVSRRLRKMGYKTVVGGNMADLAKLEDFTWMHTGLARERIYQEMMEKPEGGRIGTPVKVGKNQIPLGYRPRYRLLSSFRDKVPLLRFSASHGCLFTCTFCGDAWTKQLHEVEKELLKEELEELRSTFPSTKLIYIGDKTFGQSKKAVENLKEIIHPGYGYRLIVQTHVLVVDEWLMDTMEQLGVEVVEVGFETADSTVLKEISKRRKPDVFINVLEQLKDRGFHCVLNVLGGLPNETVESQKKTIDFLYETKDLVWLYNLYNFVPYPKTPLFPIIRDRIIDWNFKNWREDKPVVFEPYHQSRNESWEHFLRLIETCSELLEKSKEESIVEGRLYK</sequence>
<dbReference type="Gene3D" id="3.80.30.20">
    <property type="entry name" value="tm_1862 like domain"/>
    <property type="match status" value="1"/>
</dbReference>
<dbReference type="CDD" id="cd01335">
    <property type="entry name" value="Radical_SAM"/>
    <property type="match status" value="1"/>
</dbReference>
<evidence type="ECO:0000256" key="1">
    <source>
        <dbReference type="ARBA" id="ARBA00001966"/>
    </source>
</evidence>
<dbReference type="Proteomes" id="UP001185012">
    <property type="component" value="Unassembled WGS sequence"/>
</dbReference>
<evidence type="ECO:0000259" key="6">
    <source>
        <dbReference type="PROSITE" id="PS51918"/>
    </source>
</evidence>
<proteinExistence type="predicted"/>
<keyword evidence="3" id="KW-0479">Metal-binding</keyword>
<keyword evidence="4" id="KW-0408">Iron</keyword>
<organism evidence="7 8">
    <name type="scientific">Desmospora profundinema</name>
    <dbReference type="NCBI Taxonomy" id="1571184"/>
    <lineage>
        <taxon>Bacteria</taxon>
        <taxon>Bacillati</taxon>
        <taxon>Bacillota</taxon>
        <taxon>Bacilli</taxon>
        <taxon>Bacillales</taxon>
        <taxon>Thermoactinomycetaceae</taxon>
        <taxon>Desmospora</taxon>
    </lineage>
</organism>
<dbReference type="Pfam" id="PF04055">
    <property type="entry name" value="Radical_SAM"/>
    <property type="match status" value="1"/>
</dbReference>
<dbReference type="SMART" id="SM00729">
    <property type="entry name" value="Elp3"/>
    <property type="match status" value="1"/>
</dbReference>
<evidence type="ECO:0000256" key="3">
    <source>
        <dbReference type="ARBA" id="ARBA00022723"/>
    </source>
</evidence>
<dbReference type="PANTHER" id="PTHR43409">
    <property type="entry name" value="ANAEROBIC MAGNESIUM-PROTOPORPHYRIN IX MONOMETHYL ESTER CYCLASE-RELATED"/>
    <property type="match status" value="1"/>
</dbReference>
<comment type="caution">
    <text evidence="7">The sequence shown here is derived from an EMBL/GenBank/DDBJ whole genome shotgun (WGS) entry which is preliminary data.</text>
</comment>
<dbReference type="InterPro" id="IPR051198">
    <property type="entry name" value="BchE-like"/>
</dbReference>
<dbReference type="EMBL" id="JAVDQG010000001">
    <property type="protein sequence ID" value="MDR6224749.1"/>
    <property type="molecule type" value="Genomic_DNA"/>
</dbReference>
<comment type="cofactor">
    <cofactor evidence="1">
        <name>[4Fe-4S] cluster</name>
        <dbReference type="ChEBI" id="CHEBI:49883"/>
    </cofactor>
</comment>
<dbReference type="SUPFAM" id="SSF102114">
    <property type="entry name" value="Radical SAM enzymes"/>
    <property type="match status" value="1"/>
</dbReference>
<dbReference type="InterPro" id="IPR006638">
    <property type="entry name" value="Elp3/MiaA/NifB-like_rSAM"/>
</dbReference>
<evidence type="ECO:0000256" key="2">
    <source>
        <dbReference type="ARBA" id="ARBA00022691"/>
    </source>
</evidence>
<dbReference type="SFLD" id="SFLDG01082">
    <property type="entry name" value="B12-binding_domain_containing"/>
    <property type="match status" value="1"/>
</dbReference>
<dbReference type="InterPro" id="IPR023404">
    <property type="entry name" value="rSAM_horseshoe"/>
</dbReference>
<evidence type="ECO:0000313" key="7">
    <source>
        <dbReference type="EMBL" id="MDR6224749.1"/>
    </source>
</evidence>
<keyword evidence="5" id="KW-0411">Iron-sulfur</keyword>
<gene>
    <name evidence="7" type="ORF">JOE21_000737</name>
</gene>
<accession>A0ABU1IJ01</accession>
<keyword evidence="8" id="KW-1185">Reference proteome</keyword>
<keyword evidence="2" id="KW-0949">S-adenosyl-L-methionine</keyword>
<feature type="domain" description="Radical SAM core" evidence="6">
    <location>
        <begin position="188"/>
        <end position="413"/>
    </location>
</feature>
<evidence type="ECO:0000256" key="4">
    <source>
        <dbReference type="ARBA" id="ARBA00023004"/>
    </source>
</evidence>
<evidence type="ECO:0000313" key="8">
    <source>
        <dbReference type="Proteomes" id="UP001185012"/>
    </source>
</evidence>
<dbReference type="SFLD" id="SFLDS00029">
    <property type="entry name" value="Radical_SAM"/>
    <property type="match status" value="1"/>
</dbReference>
<protein>
    <submittedName>
        <fullName evidence="7">Radical SAM superfamily protein</fullName>
    </submittedName>
</protein>
<dbReference type="PROSITE" id="PS51918">
    <property type="entry name" value="RADICAL_SAM"/>
    <property type="match status" value="1"/>
</dbReference>
<reference evidence="7 8" key="1">
    <citation type="submission" date="2023-07" db="EMBL/GenBank/DDBJ databases">
        <title>Genomic Encyclopedia of Type Strains, Phase IV (KMG-IV): sequencing the most valuable type-strain genomes for metagenomic binning, comparative biology and taxonomic classification.</title>
        <authorList>
            <person name="Goeker M."/>
        </authorList>
    </citation>
    <scope>NUCLEOTIDE SEQUENCE [LARGE SCALE GENOMIC DNA]</scope>
    <source>
        <strain evidence="7 8">DSM 45903</strain>
    </source>
</reference>
<dbReference type="RefSeq" id="WP_309862352.1">
    <property type="nucleotide sequence ID" value="NZ_JAVDQG010000001.1"/>
</dbReference>
<dbReference type="InterPro" id="IPR007197">
    <property type="entry name" value="rSAM"/>
</dbReference>
<name>A0ABU1IJ01_9BACL</name>
<dbReference type="InterPro" id="IPR058240">
    <property type="entry name" value="rSAM_sf"/>
</dbReference>
<evidence type="ECO:0000256" key="5">
    <source>
        <dbReference type="ARBA" id="ARBA00023014"/>
    </source>
</evidence>